<name>A0A9N9DVT7_9GLOM</name>
<sequence length="43" mass="5340">MDTNSEAVEKWQRWKEMLCAVRKFPWLQIRDNVDYIRLLTQDL</sequence>
<dbReference type="Proteomes" id="UP000789831">
    <property type="component" value="Unassembled WGS sequence"/>
</dbReference>
<comment type="caution">
    <text evidence="1">The sequence shown here is derived from an EMBL/GenBank/DDBJ whole genome shotgun (WGS) entry which is preliminary data.</text>
</comment>
<dbReference type="EMBL" id="CAJVPL010005176">
    <property type="protein sequence ID" value="CAG8655253.1"/>
    <property type="molecule type" value="Genomic_DNA"/>
</dbReference>
<accession>A0A9N9DVT7</accession>
<dbReference type="AlphaFoldDB" id="A0A9N9DVT7"/>
<protein>
    <submittedName>
        <fullName evidence="1">4597_t:CDS:1</fullName>
    </submittedName>
</protein>
<reference evidence="1" key="1">
    <citation type="submission" date="2021-06" db="EMBL/GenBank/DDBJ databases">
        <authorList>
            <person name="Kallberg Y."/>
            <person name="Tangrot J."/>
            <person name="Rosling A."/>
        </authorList>
    </citation>
    <scope>NUCLEOTIDE SEQUENCE</scope>
    <source>
        <strain evidence="1">MT106</strain>
    </source>
</reference>
<keyword evidence="2" id="KW-1185">Reference proteome</keyword>
<evidence type="ECO:0000313" key="2">
    <source>
        <dbReference type="Proteomes" id="UP000789831"/>
    </source>
</evidence>
<organism evidence="1 2">
    <name type="scientific">Ambispora gerdemannii</name>
    <dbReference type="NCBI Taxonomy" id="144530"/>
    <lineage>
        <taxon>Eukaryota</taxon>
        <taxon>Fungi</taxon>
        <taxon>Fungi incertae sedis</taxon>
        <taxon>Mucoromycota</taxon>
        <taxon>Glomeromycotina</taxon>
        <taxon>Glomeromycetes</taxon>
        <taxon>Archaeosporales</taxon>
        <taxon>Ambisporaceae</taxon>
        <taxon>Ambispora</taxon>
    </lineage>
</organism>
<gene>
    <name evidence="1" type="ORF">AGERDE_LOCUS11570</name>
</gene>
<proteinExistence type="predicted"/>
<evidence type="ECO:0000313" key="1">
    <source>
        <dbReference type="EMBL" id="CAG8655253.1"/>
    </source>
</evidence>